<proteinExistence type="predicted"/>
<keyword evidence="5" id="KW-1185">Reference proteome</keyword>
<feature type="coiled-coil region" evidence="1">
    <location>
        <begin position="928"/>
        <end position="955"/>
    </location>
</feature>
<feature type="domain" description="Up-regulated during septation protein 1" evidence="3">
    <location>
        <begin position="141"/>
        <end position="252"/>
    </location>
</feature>
<sequence length="985" mass="108887">MNGVRKLWGGGSSSANSPTALTPGPATPVTPISPASPTTPSSESSPHTITPGLFIKKNKKQSSVATISDAGNGNDINGSDRPASAASSRVTSPLRKPVPTPTPVPGPSSPRILPPLRLRTSTASEWKRTSGLLNIRDDLLMSLLTSEAVVESRECEILSGEEVEELKKEHQILKIRLAAAQRKLKLETKIRDAALSLSKVNIAHKKVSKATDDQLDAAERRVNAAQTELWRVSERTSEVERKLLEHRTGVLGFSVAKMERKMTPSGDASGLNTPSRSLAFNSVATTTSPPPKARFDGAHLFAGHADAQIPKAPPSLDDVVALEDKLRAATDALSVANQKQAEMARELSHLRLEKEQVETTMGMELQTAEETVAALEQELPRFEELNVKCQELLEERAQWEKDKTQLAAREKEVERLERRLEVLEEQSGEATQMERALSDLQAKCDAELRTKDEVIATLKTEWEDAKEEWEAEKAVMEEDKLAELGALRDELDDAREEWEAEKAVMEKDKLAELGALRDEIEDAREEWVAEKAVIEEDKLAKLGALRNELEDSREEWEAERTVMEENKSTELGALQDELNDARASGDARAELDEAAEALRTVMQLHGIQISSDTSLQGLLASVASHLETLSAVLQGHSDRHARLADELRVHMEKNATLSKDLDAIRLERDNAQVEVQSLESRIKELIDTPSIPTGPPVEYTGEAADIIAILQPIWNILPAPELRASKLNSKRHLRNPSMISNTGRSSPSPSKSTLSDMDVRALKSLYDVRSQPPLTPTSTTSPPLPDHIKGTFSVEAFVSRIQALIIDDRALIERLIRFAQAHDLLKKNAERAQKLAQDSNTALETYQRQVSTLERQNASLVSKQNALMDEIRDLQDAIERAVSESREMEMHAADQAETCRQLTEANSSLSAKMLTLAEEAALAPEKVRKQLEGQLAECTEALRKAREEVDGMRMSEQTQRIALLDELNSMQTENGNLRAQLRARK</sequence>
<reference evidence="5" key="2">
    <citation type="submission" date="2015-01" db="EMBL/GenBank/DDBJ databases">
        <title>Evolutionary Origins and Diversification of the Mycorrhizal Mutualists.</title>
        <authorList>
            <consortium name="DOE Joint Genome Institute"/>
            <consortium name="Mycorrhizal Genomics Consortium"/>
            <person name="Kohler A."/>
            <person name="Kuo A."/>
            <person name="Nagy L.G."/>
            <person name="Floudas D."/>
            <person name="Copeland A."/>
            <person name="Barry K.W."/>
            <person name="Cichocki N."/>
            <person name="Veneault-Fourrey C."/>
            <person name="LaButti K."/>
            <person name="Lindquist E.A."/>
            <person name="Lipzen A."/>
            <person name="Lundell T."/>
            <person name="Morin E."/>
            <person name="Murat C."/>
            <person name="Riley R."/>
            <person name="Ohm R."/>
            <person name="Sun H."/>
            <person name="Tunlid A."/>
            <person name="Henrissat B."/>
            <person name="Grigoriev I.V."/>
            <person name="Hibbett D.S."/>
            <person name="Martin F."/>
        </authorList>
    </citation>
    <scope>NUCLEOTIDE SEQUENCE [LARGE SCALE GENOMIC DNA]</scope>
    <source>
        <strain evidence="5">UH-Slu-Lm8-n1</strain>
    </source>
</reference>
<accession>A0A0D0BJ77</accession>
<protein>
    <recommendedName>
        <fullName evidence="3">Up-regulated during septation protein 1 domain-containing protein</fullName>
    </recommendedName>
</protein>
<feature type="coiled-coil region" evidence="1">
    <location>
        <begin position="829"/>
        <end position="891"/>
    </location>
</feature>
<dbReference type="PANTHER" id="PTHR23159:SF31">
    <property type="entry name" value="CENTROSOME-ASSOCIATED PROTEIN CEP250 ISOFORM X1"/>
    <property type="match status" value="1"/>
</dbReference>
<name>A0A0D0BJ77_9AGAM</name>
<evidence type="ECO:0000259" key="3">
    <source>
        <dbReference type="Pfam" id="PF15456"/>
    </source>
</evidence>
<feature type="compositionally biased region" description="Low complexity" evidence="2">
    <location>
        <begin position="27"/>
        <end position="51"/>
    </location>
</feature>
<dbReference type="PANTHER" id="PTHR23159">
    <property type="entry name" value="CENTROSOMAL PROTEIN 2"/>
    <property type="match status" value="1"/>
</dbReference>
<organism evidence="4 5">
    <name type="scientific">Suillus luteus UH-Slu-Lm8-n1</name>
    <dbReference type="NCBI Taxonomy" id="930992"/>
    <lineage>
        <taxon>Eukaryota</taxon>
        <taxon>Fungi</taxon>
        <taxon>Dikarya</taxon>
        <taxon>Basidiomycota</taxon>
        <taxon>Agaricomycotina</taxon>
        <taxon>Agaricomycetes</taxon>
        <taxon>Agaricomycetidae</taxon>
        <taxon>Boletales</taxon>
        <taxon>Suillineae</taxon>
        <taxon>Suillaceae</taxon>
        <taxon>Suillus</taxon>
    </lineage>
</organism>
<keyword evidence="1" id="KW-0175">Coiled coil</keyword>
<dbReference type="HOGENOM" id="CLU_011428_0_0_1"/>
<feature type="region of interest" description="Disordered" evidence="2">
    <location>
        <begin position="1"/>
        <end position="115"/>
    </location>
</feature>
<dbReference type="Pfam" id="PF15456">
    <property type="entry name" value="Uds1"/>
    <property type="match status" value="1"/>
</dbReference>
<feature type="coiled-coil region" evidence="1">
    <location>
        <begin position="654"/>
        <end position="688"/>
    </location>
</feature>
<evidence type="ECO:0000313" key="4">
    <source>
        <dbReference type="EMBL" id="KIK45972.1"/>
    </source>
</evidence>
<gene>
    <name evidence="4" type="ORF">CY34DRAFT_800987</name>
</gene>
<dbReference type="InterPro" id="IPR029191">
    <property type="entry name" value="Uds1"/>
</dbReference>
<dbReference type="AlphaFoldDB" id="A0A0D0BJ77"/>
<dbReference type="Proteomes" id="UP000054485">
    <property type="component" value="Unassembled WGS sequence"/>
</dbReference>
<evidence type="ECO:0000256" key="2">
    <source>
        <dbReference type="SAM" id="MobiDB-lite"/>
    </source>
</evidence>
<feature type="compositionally biased region" description="Polar residues" evidence="2">
    <location>
        <begin position="61"/>
        <end position="77"/>
    </location>
</feature>
<feature type="compositionally biased region" description="Pro residues" evidence="2">
    <location>
        <begin position="96"/>
        <end position="108"/>
    </location>
</feature>
<feature type="compositionally biased region" description="Low complexity" evidence="2">
    <location>
        <begin position="740"/>
        <end position="755"/>
    </location>
</feature>
<feature type="region of interest" description="Disordered" evidence="2">
    <location>
        <begin position="728"/>
        <end position="755"/>
    </location>
</feature>
<dbReference type="OrthoDB" id="5569911at2759"/>
<feature type="coiled-coil region" evidence="1">
    <location>
        <begin position="208"/>
        <end position="235"/>
    </location>
</feature>
<reference evidence="4 5" key="1">
    <citation type="submission" date="2014-04" db="EMBL/GenBank/DDBJ databases">
        <authorList>
            <consortium name="DOE Joint Genome Institute"/>
            <person name="Kuo A."/>
            <person name="Ruytinx J."/>
            <person name="Rineau F."/>
            <person name="Colpaert J."/>
            <person name="Kohler A."/>
            <person name="Nagy L.G."/>
            <person name="Floudas D."/>
            <person name="Copeland A."/>
            <person name="Barry K.W."/>
            <person name="Cichocki N."/>
            <person name="Veneault-Fourrey C."/>
            <person name="LaButti K."/>
            <person name="Lindquist E.A."/>
            <person name="Lipzen A."/>
            <person name="Lundell T."/>
            <person name="Morin E."/>
            <person name="Murat C."/>
            <person name="Sun H."/>
            <person name="Tunlid A."/>
            <person name="Henrissat B."/>
            <person name="Grigoriev I.V."/>
            <person name="Hibbett D.S."/>
            <person name="Martin F."/>
            <person name="Nordberg H.P."/>
            <person name="Cantor M.N."/>
            <person name="Hua S.X."/>
        </authorList>
    </citation>
    <scope>NUCLEOTIDE SEQUENCE [LARGE SCALE GENOMIC DNA]</scope>
    <source>
        <strain evidence="4 5">UH-Slu-Lm8-n1</strain>
    </source>
</reference>
<dbReference type="EMBL" id="KN835165">
    <property type="protein sequence ID" value="KIK45972.1"/>
    <property type="molecule type" value="Genomic_DNA"/>
</dbReference>
<feature type="coiled-coil region" evidence="1">
    <location>
        <begin position="365"/>
        <end position="566"/>
    </location>
</feature>
<dbReference type="InParanoid" id="A0A0D0BJ77"/>
<evidence type="ECO:0000256" key="1">
    <source>
        <dbReference type="SAM" id="Coils"/>
    </source>
</evidence>
<evidence type="ECO:0000313" key="5">
    <source>
        <dbReference type="Proteomes" id="UP000054485"/>
    </source>
</evidence>
<dbReference type="STRING" id="930992.A0A0D0BJ77"/>